<evidence type="ECO:0000313" key="3">
    <source>
        <dbReference type="EMBL" id="CAB9503311.1"/>
    </source>
</evidence>
<dbReference type="AlphaFoldDB" id="A0A9N8DMG9"/>
<feature type="compositionally biased region" description="Basic and acidic residues" evidence="2">
    <location>
        <begin position="534"/>
        <end position="543"/>
    </location>
</feature>
<feature type="compositionally biased region" description="Acidic residues" evidence="2">
    <location>
        <begin position="35"/>
        <end position="44"/>
    </location>
</feature>
<proteinExistence type="predicted"/>
<name>A0A9N8DMG9_9STRA</name>
<evidence type="ECO:0000313" key="4">
    <source>
        <dbReference type="Proteomes" id="UP001153069"/>
    </source>
</evidence>
<keyword evidence="1" id="KW-0175">Coiled coil</keyword>
<gene>
    <name evidence="3" type="ORF">SEMRO_162_G072750.1</name>
</gene>
<reference evidence="3" key="1">
    <citation type="submission" date="2020-06" db="EMBL/GenBank/DDBJ databases">
        <authorList>
            <consortium name="Plant Systems Biology data submission"/>
        </authorList>
    </citation>
    <scope>NUCLEOTIDE SEQUENCE</scope>
    <source>
        <strain evidence="3">D6</strain>
    </source>
</reference>
<feature type="compositionally biased region" description="Basic and acidic residues" evidence="2">
    <location>
        <begin position="243"/>
        <end position="255"/>
    </location>
</feature>
<accession>A0A9N8DMG9</accession>
<protein>
    <submittedName>
        <fullName evidence="3">Uncharacterized protein</fullName>
    </submittedName>
</protein>
<feature type="compositionally biased region" description="Polar residues" evidence="2">
    <location>
        <begin position="508"/>
        <end position="520"/>
    </location>
</feature>
<feature type="region of interest" description="Disordered" evidence="2">
    <location>
        <begin position="468"/>
        <end position="591"/>
    </location>
</feature>
<feature type="region of interest" description="Disordered" evidence="2">
    <location>
        <begin position="240"/>
        <end position="272"/>
    </location>
</feature>
<sequence length="591" mass="65187">MMDASSLSFTPKLSNLSGRRDKRNTAKEWNPVDNSDFEFQDEETTPMSPPLTMQHHKTASSKTFEDVLDGLTSLERASDRRLQAMNELTDGFLERNERGEVEIQDNSSSSKEEDLERQVAELRLQLEETKAQGTVMAFDIIFKNWEDSQVKLQEVQALLNNAMRRLTAKDRTIEKLRLKAGACDTMFQKARSKEDSCDAMSQQLQHANDENKILKRRMARNNRWTEKLLKDTTLLESELQQPKAEETLAKTEQARRNKVLSPSSRRKDVQERETVLPPVAMQNNNAEFLFSPGPSNTRKTPAVGFSPVAMQNNNAEFLFSPGPSNTRKTPAVGFSPVAMQNNNAEFLFSPGPSNTRKTPAVGFSPVVMQNNNAEFLFSPGPSNTRKTSAVVLSPVAMQNNVVEAPSCPRPSNTRKTSAVVLSPVAVVLSPVAMQNNVVEAPSSPRPSNTRKTSAVVLSPVAMQNNVVEAPFSPRPSNTKKTSAVLPRRTHTETYSTFDAEALTDTIEALQSQQAEGSSRSLSRDDGIPGMANSKDPDEGEKFREGKKKPKLGFFFRKKANGLGAKKRQKHAVGGGKNGSSSSKKGAAKTAK</sequence>
<feature type="compositionally biased region" description="Low complexity" evidence="2">
    <location>
        <begin position="578"/>
        <end position="591"/>
    </location>
</feature>
<feature type="compositionally biased region" description="Polar residues" evidence="2">
    <location>
        <begin position="1"/>
        <end position="17"/>
    </location>
</feature>
<organism evidence="3 4">
    <name type="scientific">Seminavis robusta</name>
    <dbReference type="NCBI Taxonomy" id="568900"/>
    <lineage>
        <taxon>Eukaryota</taxon>
        <taxon>Sar</taxon>
        <taxon>Stramenopiles</taxon>
        <taxon>Ochrophyta</taxon>
        <taxon>Bacillariophyta</taxon>
        <taxon>Bacillariophyceae</taxon>
        <taxon>Bacillariophycidae</taxon>
        <taxon>Naviculales</taxon>
        <taxon>Naviculaceae</taxon>
        <taxon>Seminavis</taxon>
    </lineage>
</organism>
<keyword evidence="4" id="KW-1185">Reference proteome</keyword>
<feature type="compositionally biased region" description="Basic residues" evidence="2">
    <location>
        <begin position="544"/>
        <end position="570"/>
    </location>
</feature>
<comment type="caution">
    <text evidence="3">The sequence shown here is derived from an EMBL/GenBank/DDBJ whole genome shotgun (WGS) entry which is preliminary data.</text>
</comment>
<feature type="region of interest" description="Disordered" evidence="2">
    <location>
        <begin position="1"/>
        <end position="64"/>
    </location>
</feature>
<dbReference type="Proteomes" id="UP001153069">
    <property type="component" value="Unassembled WGS sequence"/>
</dbReference>
<feature type="coiled-coil region" evidence="1">
    <location>
        <begin position="159"/>
        <end position="217"/>
    </location>
</feature>
<evidence type="ECO:0000256" key="1">
    <source>
        <dbReference type="SAM" id="Coils"/>
    </source>
</evidence>
<dbReference type="EMBL" id="CAICTM010000161">
    <property type="protein sequence ID" value="CAB9503311.1"/>
    <property type="molecule type" value="Genomic_DNA"/>
</dbReference>
<evidence type="ECO:0000256" key="2">
    <source>
        <dbReference type="SAM" id="MobiDB-lite"/>
    </source>
</evidence>